<sequence>MGMPGSLGKCKLSTSIQASFGVPDDPDYVFDISANMDNSIMAVSLSTNAIKLYAPATGQYLGDCLGHTKTISDISYVDAGSPHILCSSSADGTVATLRTANQEFWSFDIGGSTQNLVAAGANAAVVLLTSILWDLRFE</sequence>
<keyword evidence="2" id="KW-0677">Repeat</keyword>
<reference evidence="3 4" key="1">
    <citation type="journal article" date="2008" name="Science">
        <title>The Physcomitrella genome reveals evolutionary insights into the conquest of land by plants.</title>
        <authorList>
            <person name="Rensing S."/>
            <person name="Lang D."/>
            <person name="Zimmer A."/>
            <person name="Terry A."/>
            <person name="Salamov A."/>
            <person name="Shapiro H."/>
            <person name="Nishiyama T."/>
            <person name="Perroud P.-F."/>
            <person name="Lindquist E."/>
            <person name="Kamisugi Y."/>
            <person name="Tanahashi T."/>
            <person name="Sakakibara K."/>
            <person name="Fujita T."/>
            <person name="Oishi K."/>
            <person name="Shin-I T."/>
            <person name="Kuroki Y."/>
            <person name="Toyoda A."/>
            <person name="Suzuki Y."/>
            <person name="Hashimoto A."/>
            <person name="Yamaguchi K."/>
            <person name="Sugano A."/>
            <person name="Kohara Y."/>
            <person name="Fujiyama A."/>
            <person name="Anterola A."/>
            <person name="Aoki S."/>
            <person name="Ashton N."/>
            <person name="Barbazuk W.B."/>
            <person name="Barker E."/>
            <person name="Bennetzen J."/>
            <person name="Bezanilla M."/>
            <person name="Blankenship R."/>
            <person name="Cho S.H."/>
            <person name="Dutcher S."/>
            <person name="Estelle M."/>
            <person name="Fawcett J.A."/>
            <person name="Gundlach H."/>
            <person name="Hanada K."/>
            <person name="Heyl A."/>
            <person name="Hicks K.A."/>
            <person name="Hugh J."/>
            <person name="Lohr M."/>
            <person name="Mayer K."/>
            <person name="Melkozernov A."/>
            <person name="Murata T."/>
            <person name="Nelson D."/>
            <person name="Pils B."/>
            <person name="Prigge M."/>
            <person name="Reiss B."/>
            <person name="Renner T."/>
            <person name="Rombauts S."/>
            <person name="Rushton P."/>
            <person name="Sanderfoot A."/>
            <person name="Schween G."/>
            <person name="Shiu S.-H."/>
            <person name="Stueber K."/>
            <person name="Theodoulou F.L."/>
            <person name="Tu H."/>
            <person name="Van de Peer Y."/>
            <person name="Verrier P.J."/>
            <person name="Waters E."/>
            <person name="Wood A."/>
            <person name="Yang L."/>
            <person name="Cove D."/>
            <person name="Cuming A."/>
            <person name="Hasebe M."/>
            <person name="Lucas S."/>
            <person name="Mishler D.B."/>
            <person name="Reski R."/>
            <person name="Grigoriev I."/>
            <person name="Quatrano R.S."/>
            <person name="Boore J.L."/>
        </authorList>
    </citation>
    <scope>NUCLEOTIDE SEQUENCE [LARGE SCALE GENOMIC DNA]</scope>
    <source>
        <strain evidence="3 4">cv. Gransden 2004</strain>
    </source>
</reference>
<dbReference type="PANTHER" id="PTHR22889">
    <property type="entry name" value="WD REPEAT-CONTAINING PROTEIN 89"/>
    <property type="match status" value="1"/>
</dbReference>
<evidence type="ECO:0000313" key="3">
    <source>
        <dbReference type="EnsemblPlants" id="Pp3c11_14960V3.3"/>
    </source>
</evidence>
<proteinExistence type="predicted"/>
<evidence type="ECO:0000313" key="4">
    <source>
        <dbReference type="Proteomes" id="UP000006727"/>
    </source>
</evidence>
<keyword evidence="1" id="KW-0853">WD repeat</keyword>
<dbReference type="InterPro" id="IPR039328">
    <property type="entry name" value="WDR89"/>
</dbReference>
<evidence type="ECO:0000256" key="1">
    <source>
        <dbReference type="ARBA" id="ARBA00022574"/>
    </source>
</evidence>
<dbReference type="EMBL" id="ABEU02000011">
    <property type="status" value="NOT_ANNOTATED_CDS"/>
    <property type="molecule type" value="Genomic_DNA"/>
</dbReference>
<name>A0A7I4ADQ2_PHYPA</name>
<dbReference type="PANTHER" id="PTHR22889:SF0">
    <property type="entry name" value="WD REPEAT-CONTAINING PROTEIN 89"/>
    <property type="match status" value="1"/>
</dbReference>
<dbReference type="Gene3D" id="2.130.10.10">
    <property type="entry name" value="YVTN repeat-like/Quinoprotein amine dehydrogenase"/>
    <property type="match status" value="1"/>
</dbReference>
<evidence type="ECO:0000256" key="2">
    <source>
        <dbReference type="ARBA" id="ARBA00022737"/>
    </source>
</evidence>
<organism evidence="3 4">
    <name type="scientific">Physcomitrium patens</name>
    <name type="common">Spreading-leaved earth moss</name>
    <name type="synonym">Physcomitrella patens</name>
    <dbReference type="NCBI Taxonomy" id="3218"/>
    <lineage>
        <taxon>Eukaryota</taxon>
        <taxon>Viridiplantae</taxon>
        <taxon>Streptophyta</taxon>
        <taxon>Embryophyta</taxon>
        <taxon>Bryophyta</taxon>
        <taxon>Bryophytina</taxon>
        <taxon>Bryopsida</taxon>
        <taxon>Funariidae</taxon>
        <taxon>Funariales</taxon>
        <taxon>Funariaceae</taxon>
        <taxon>Physcomitrium</taxon>
    </lineage>
</organism>
<dbReference type="AlphaFoldDB" id="A0A7I4ADQ2"/>
<reference evidence="3" key="3">
    <citation type="submission" date="2020-12" db="UniProtKB">
        <authorList>
            <consortium name="EnsemblPlants"/>
        </authorList>
    </citation>
    <scope>IDENTIFICATION</scope>
</reference>
<protein>
    <submittedName>
        <fullName evidence="3">Uncharacterized protein</fullName>
    </submittedName>
</protein>
<reference evidence="3 4" key="2">
    <citation type="journal article" date="2018" name="Plant J.">
        <title>The Physcomitrella patens chromosome-scale assembly reveals moss genome structure and evolution.</title>
        <authorList>
            <person name="Lang D."/>
            <person name="Ullrich K.K."/>
            <person name="Murat F."/>
            <person name="Fuchs J."/>
            <person name="Jenkins J."/>
            <person name="Haas F.B."/>
            <person name="Piednoel M."/>
            <person name="Gundlach H."/>
            <person name="Van Bel M."/>
            <person name="Meyberg R."/>
            <person name="Vives C."/>
            <person name="Morata J."/>
            <person name="Symeonidi A."/>
            <person name="Hiss M."/>
            <person name="Muchero W."/>
            <person name="Kamisugi Y."/>
            <person name="Saleh O."/>
            <person name="Blanc G."/>
            <person name="Decker E.L."/>
            <person name="van Gessel N."/>
            <person name="Grimwood J."/>
            <person name="Hayes R.D."/>
            <person name="Graham S.W."/>
            <person name="Gunter L.E."/>
            <person name="McDaniel S.F."/>
            <person name="Hoernstein S.N.W."/>
            <person name="Larsson A."/>
            <person name="Li F.W."/>
            <person name="Perroud P.F."/>
            <person name="Phillips J."/>
            <person name="Ranjan P."/>
            <person name="Rokshar D.S."/>
            <person name="Rothfels C.J."/>
            <person name="Schneider L."/>
            <person name="Shu S."/>
            <person name="Stevenson D.W."/>
            <person name="Thummler F."/>
            <person name="Tillich M."/>
            <person name="Villarreal Aguilar J.C."/>
            <person name="Widiez T."/>
            <person name="Wong G.K."/>
            <person name="Wymore A."/>
            <person name="Zhang Y."/>
            <person name="Zimmer A.D."/>
            <person name="Quatrano R.S."/>
            <person name="Mayer K.F.X."/>
            <person name="Goodstein D."/>
            <person name="Casacuberta J.M."/>
            <person name="Vandepoele K."/>
            <person name="Reski R."/>
            <person name="Cuming A.C."/>
            <person name="Tuskan G.A."/>
            <person name="Maumus F."/>
            <person name="Salse J."/>
            <person name="Schmutz J."/>
            <person name="Rensing S.A."/>
        </authorList>
    </citation>
    <scope>NUCLEOTIDE SEQUENCE [LARGE SCALE GENOMIC DNA]</scope>
    <source>
        <strain evidence="3 4">cv. Gransden 2004</strain>
    </source>
</reference>
<dbReference type="InterPro" id="IPR036322">
    <property type="entry name" value="WD40_repeat_dom_sf"/>
</dbReference>
<gene>
    <name evidence="3" type="primary">LOC112288955</name>
</gene>
<dbReference type="SUPFAM" id="SSF50978">
    <property type="entry name" value="WD40 repeat-like"/>
    <property type="match status" value="1"/>
</dbReference>
<keyword evidence="4" id="KW-1185">Reference proteome</keyword>
<dbReference type="EnsemblPlants" id="Pp3c11_14960V3.3">
    <property type="protein sequence ID" value="Pp3c11_14960V3.3"/>
    <property type="gene ID" value="Pp3c11_14960"/>
</dbReference>
<dbReference type="Gramene" id="Pp3c11_14960V3.3">
    <property type="protein sequence ID" value="Pp3c11_14960V3.3"/>
    <property type="gene ID" value="Pp3c11_14960"/>
</dbReference>
<dbReference type="InterPro" id="IPR015943">
    <property type="entry name" value="WD40/YVTN_repeat-like_dom_sf"/>
</dbReference>
<dbReference type="Proteomes" id="UP000006727">
    <property type="component" value="Chromosome 11"/>
</dbReference>
<accession>A0A7I4ADQ2</accession>